<sequence>MGSSSSSGLAFLLHLFLLFDILFAFDKVLTVRYGVCICETYPEKTESQGKAPVVFAPYRQSPSCWVSTSADLSDFELTSFARLWSSSRHCESHAEPKCSLEVLALQTASQAKRDPLSDLPVAMADGNGSYQSPRKKSPRGGKGISHGPSIATTEWSTASVGLSWCTEQYDADDEHDADAECFSAAAMCSRAGLHPVGHACACMVQEAVPNELLNYLQKRSVDLPPDVQQRVQTESRKQGKRAIKDLQAAAKSLGEARTAYEEALVARTQHISSWKSFLAEAVKNWTDYAKLFEQHEQALQLRISAAKDQFQEAKECLDASKTSAGQVTEISDEEELPGDSENSAMQITESIQTLSNSLMKLSKEAESIRWKDHQRKDPEWKRKRRRDWLETVRSSLSARLSFEDDWKFHAFSLPSHYFASGITPWSGCQKIAEMKQSRFHFCPWHDGGLVRSCEPTHAQEHHRIASTPADSSRVKNFENEQFIPSFNFDKTPSDSSNLTGRLSGMRQHFADNAVVDPNEVTGDTSSHPGIIEQFKITDNYYDNPARRIQQEPEEPDPDVIPDIHEAPQFAQDLHAIAGRFAIYDDPDGDGILRLRTWYLHHQHMIVNFHSRTVELDEDWRRWSDDIIGSWRTHLHAGASIFFHLVHPDPYRGYLRQEVHCDVIITQGNELPRRAGLLTVHYQGEQTDPHTYAVASSLEMIVSGRRLVEAADADQWLNHMGRIRKNMTMKKLRILGNLPRHFATFCPGNHQPPPDFPPPEDDGSAFLQHSIRSFVASCSAWQVQWQPMQLKVSPAHVVQPAILSASHDQQQGPAPQRPFSGFHGRDFDTLSNLFASHSMIECEEEGPIAYVDTWYIHHERQQQCRAPRAVRLLQDPAEWLEDLLAPWRDIIDPTIAITIFLVRPSPPCTQMECLLAHFIIEQAPRPEWVVGLISIQEVNPQGISIDHRAFSLPSLMWAQAVIRVAGIQERCRFRSCTVQRGAIPFGVFDMDHVDPGMSLVIHVRDRMPFVASSSIEGDISGLMQRPPDPHAAARPPAGPAAAELHEHWRRTAFSWEEESASTSVITWFVDQFHQHLHSCWQPRIVRLYEDFDAWERTMRAAWNDVQLPGAPILFHIVLPVPPNTGPEIAAHVLLVQNPQDTLSSSVVTVFEASAEIARLSHQLAVTTHERLHLEHLVTGLGLAGRCLHPGAPSICEAWVGSIALRIGHPFPARDGTGTILQLRRRPNFQAQQAAQADDANLLQIGSQLHTGRERNDMAHFAYLPQEEPWQAILHSMPYEKATEVEHMRHLYSLGFEKAVILKTLSCDFGFHEIHFKEASGTMQAKLKQPPVLPPWPQHQPKRPQGPMYQPDKVGTTPECSLACGITTDDLMAFFNSSKGTLCTSFENLDMPELCTQHFATLAHHCHFDRLVIYADGSSQARSRHISPQQNEETGTPDAWCFLVLGETYTSDSTSDISLIGWSAHHVRCDATQDWYVGADRIGSAIAEREALFWEMIWRVGQNSNIPTIFRSDSMLTLQQARGDIGALCCDESFQNLRGCAQLLESALAPGDFVLEHIPGHAGDPFNEFCDWGAKAEGFDISPPALPPEELPPTVKQGLSGQRILDFNIIIATGNVLSLGRGPVGFRGKLDYLRSQFKDLHLNFLGVQETRADAGSSLQEGILRLSSGADKGHGGVELWCNLQQPIAISKGKSICLARSHFTVVFHDSRRLLVRVLHDYFEAWFLVGYAPHSGYSAQDKEKWWKSTQDVVTNHVDHFTPLFVCIDANAGPGEPDGTHIFQPGFRTSTGTPFLKDFLTDLHLCAPITSAIHEGTTCTWTSPTQEEFTIDYVLIPAHWLHWCSRSCILEDFDLGNKVVDHAVHAVELKWQQTFSAFSSTGLSHLGFDRNRIQQHMPKAFQPFEIQAWSSDVERHLKCINEQLHSQMRRNCPRPKQGPKRPYIDEAIWKLRRQKLDHKAQLKHIRLLLRRETLARIFTAWKTQDDSHREASFCFGTTLRIGLLKHGLGLRRQAALLKQQISLSKSVALKEVISHFTQSTGASEIQQKLRPFMGSSNKLKQGLAPLPLIKDAQGQPCTSQTAAMNRWIEFFSEMEGGERVDEVCRQVAPGKASGMDRIPSELMRYCPRDVAKHLYSLLLKIALQGQEPLEHKGGYLIPIWKGKLSRDCCHAFRSILISSMVGKTLHKALRTKQTELYQTYLHQQQLGGRKGISVVLCGHLVRAFLRIFAARGDSYADVVFGYLMSRVLQSFEADLAHTHILSQFPAEPSIDLHSSGFPDQDTPPQTLLGPCWMDDLAIPLTAETNAVLHRNLQTATSCILDTLRAHAMTPNLGQGKTEILFKPRGVGAKTFRKQLFGPHAPNCITAIGEYDTYKVNLVNSYLHLGGLTHYTGDLRKEIRRRIAIAHQSFNKHRKIIYQNENLPMGRRSEIFSSLILSRLLYGAETWYIHDLKTKEFLHSAIIKLLKRLLRCSADDHITDEEMLHRSNMPTPTALLRHKRLSYLCSLLNNGPSAHWGLLNQDQDWLALIKDDLQWMGDQLANSCIFFVLLHIGECKNPFKAMLFGKCKTFAGEGAHMNRTHGQAHPVRTLIDGTQCGACLKEYVTFSKLKTHLIRASACRQQLLGRKLRVGLGPGEGSTSNTALQQAWDGRLPPLQAEGPLLPPACPRDFEPEHSELFETLSLMIVEMDESGLEFFEHEARKVIACLPISWTLCVKTLRSIQGMLPCADLRNNEQTIGKLQTCIDGLCDSETWPFLRQPLSRQACMPTLAEIEKEFEQATLDFQPPEIPPLRDSDNLWGFDSLSLREAQQVAIGNELLLFTIELLYALACAAGFGVVEHPKEPDDPAKPSIWRLAIMKLLVQFPSVEVIDLAQGLLGAHSPKPTRLLALNLPTLRGHLRAHQVTPDLPKRSAIGKADDGTWRTSPLKEYPPAMNMALAKSFCQWFHDHASCTDFFMDPSFLQRCRAMTCRTFGDFIGPDFGG</sequence>
<comment type="caution">
    <text evidence="3">The sequence shown here is derived from an EMBL/GenBank/DDBJ whole genome shotgun (WGS) entry which is preliminary data.</text>
</comment>
<organism evidence="3">
    <name type="scientific">Cladocopium goreaui</name>
    <dbReference type="NCBI Taxonomy" id="2562237"/>
    <lineage>
        <taxon>Eukaryota</taxon>
        <taxon>Sar</taxon>
        <taxon>Alveolata</taxon>
        <taxon>Dinophyceae</taxon>
        <taxon>Suessiales</taxon>
        <taxon>Symbiodiniaceae</taxon>
        <taxon>Cladocopium</taxon>
    </lineage>
</organism>
<feature type="chain" id="PRO_5043270989" evidence="2">
    <location>
        <begin position="25"/>
        <end position="2975"/>
    </location>
</feature>
<dbReference type="Gene3D" id="3.60.10.10">
    <property type="entry name" value="Endonuclease/exonuclease/phosphatase"/>
    <property type="match status" value="1"/>
</dbReference>
<dbReference type="SUPFAM" id="SSF56219">
    <property type="entry name" value="DNase I-like"/>
    <property type="match status" value="1"/>
</dbReference>
<dbReference type="InterPro" id="IPR012337">
    <property type="entry name" value="RNaseH-like_sf"/>
</dbReference>
<dbReference type="OrthoDB" id="415871at2759"/>
<dbReference type="PANTHER" id="PTHR47027">
    <property type="entry name" value="REVERSE TRANSCRIPTASE DOMAIN-CONTAINING PROTEIN"/>
    <property type="match status" value="1"/>
</dbReference>
<evidence type="ECO:0000313" key="5">
    <source>
        <dbReference type="Proteomes" id="UP001152797"/>
    </source>
</evidence>
<reference evidence="3" key="1">
    <citation type="submission" date="2022-10" db="EMBL/GenBank/DDBJ databases">
        <authorList>
            <person name="Chen Y."/>
            <person name="Dougan E. K."/>
            <person name="Chan C."/>
            <person name="Rhodes N."/>
            <person name="Thang M."/>
        </authorList>
    </citation>
    <scope>NUCLEOTIDE SEQUENCE</scope>
</reference>
<dbReference type="EMBL" id="CAMXCT030003297">
    <property type="protein sequence ID" value="CAL4790886.1"/>
    <property type="molecule type" value="Genomic_DNA"/>
</dbReference>
<reference evidence="4 5" key="2">
    <citation type="submission" date="2024-05" db="EMBL/GenBank/DDBJ databases">
        <authorList>
            <person name="Chen Y."/>
            <person name="Shah S."/>
            <person name="Dougan E. K."/>
            <person name="Thang M."/>
            <person name="Chan C."/>
        </authorList>
    </citation>
    <scope>NUCLEOTIDE SEQUENCE [LARGE SCALE GENOMIC DNA]</scope>
</reference>
<dbReference type="Proteomes" id="UP001152797">
    <property type="component" value="Unassembled WGS sequence"/>
</dbReference>
<evidence type="ECO:0000256" key="1">
    <source>
        <dbReference type="SAM" id="MobiDB-lite"/>
    </source>
</evidence>
<dbReference type="PANTHER" id="PTHR47027:SF20">
    <property type="entry name" value="REVERSE TRANSCRIPTASE-LIKE PROTEIN WITH RNA-DIRECTED DNA POLYMERASE DOMAIN"/>
    <property type="match status" value="1"/>
</dbReference>
<protein>
    <submittedName>
        <fullName evidence="4">RNase H type-1 domain-containing protein</fullName>
    </submittedName>
</protein>
<evidence type="ECO:0000256" key="2">
    <source>
        <dbReference type="SAM" id="SignalP"/>
    </source>
</evidence>
<keyword evidence="2" id="KW-0732">Signal</keyword>
<feature type="region of interest" description="Disordered" evidence="1">
    <location>
        <begin position="116"/>
        <end position="150"/>
    </location>
</feature>
<dbReference type="SUPFAM" id="SSF53098">
    <property type="entry name" value="Ribonuclease H-like"/>
    <property type="match status" value="1"/>
</dbReference>
<feature type="signal peptide" evidence="2">
    <location>
        <begin position="1"/>
        <end position="24"/>
    </location>
</feature>
<dbReference type="EMBL" id="CAMXCT010003297">
    <property type="protein sequence ID" value="CAI4003574.1"/>
    <property type="molecule type" value="Genomic_DNA"/>
</dbReference>
<dbReference type="InterPro" id="IPR036691">
    <property type="entry name" value="Endo/exonu/phosph_ase_sf"/>
</dbReference>
<gene>
    <name evidence="3" type="ORF">C1SCF055_LOCUS29436</name>
</gene>
<proteinExistence type="predicted"/>
<name>A0A9P1D4A3_9DINO</name>
<dbReference type="EMBL" id="CAMXCT020003297">
    <property type="protein sequence ID" value="CAL1156949.1"/>
    <property type="molecule type" value="Genomic_DNA"/>
</dbReference>
<accession>A0A9P1D4A3</accession>
<keyword evidence="5" id="KW-1185">Reference proteome</keyword>
<evidence type="ECO:0000313" key="4">
    <source>
        <dbReference type="EMBL" id="CAL4790886.1"/>
    </source>
</evidence>
<evidence type="ECO:0000313" key="3">
    <source>
        <dbReference type="EMBL" id="CAI4003574.1"/>
    </source>
</evidence>